<feature type="transmembrane region" description="Helical" evidence="1">
    <location>
        <begin position="7"/>
        <end position="29"/>
    </location>
</feature>
<gene>
    <name evidence="2" type="ORF">CWS20_20290</name>
</gene>
<keyword evidence="1" id="KW-0812">Transmembrane</keyword>
<accession>A0A2N0ZCE5</accession>
<dbReference type="RefSeq" id="WP_066193021.1">
    <property type="nucleotide sequence ID" value="NZ_JAFDQP010000019.1"/>
</dbReference>
<dbReference type="InterPro" id="IPR025426">
    <property type="entry name" value="DUF4305"/>
</dbReference>
<dbReference type="EMBL" id="PISD01000049">
    <property type="protein sequence ID" value="PKG27186.1"/>
    <property type="molecule type" value="Genomic_DNA"/>
</dbReference>
<evidence type="ECO:0000256" key="1">
    <source>
        <dbReference type="SAM" id="Phobius"/>
    </source>
</evidence>
<proteinExistence type="predicted"/>
<sequence>MRRIPLFSGIFYLLFGIIFIYFAILNLQINGEWGFFTYLLLIIATFDIGGGIKMIGLHFRMKKMQEKK</sequence>
<dbReference type="Pfam" id="PF14146">
    <property type="entry name" value="DUF4305"/>
    <property type="match status" value="1"/>
</dbReference>
<evidence type="ECO:0000313" key="3">
    <source>
        <dbReference type="Proteomes" id="UP000233343"/>
    </source>
</evidence>
<dbReference type="AlphaFoldDB" id="A0A2N0ZCE5"/>
<comment type="caution">
    <text evidence="2">The sequence shown here is derived from an EMBL/GenBank/DDBJ whole genome shotgun (WGS) entry which is preliminary data.</text>
</comment>
<keyword evidence="1" id="KW-1133">Transmembrane helix</keyword>
<organism evidence="2 3">
    <name type="scientific">Cytobacillus horneckiae</name>
    <dbReference type="NCBI Taxonomy" id="549687"/>
    <lineage>
        <taxon>Bacteria</taxon>
        <taxon>Bacillati</taxon>
        <taxon>Bacillota</taxon>
        <taxon>Bacilli</taxon>
        <taxon>Bacillales</taxon>
        <taxon>Bacillaceae</taxon>
        <taxon>Cytobacillus</taxon>
    </lineage>
</organism>
<evidence type="ECO:0000313" key="2">
    <source>
        <dbReference type="EMBL" id="PKG27186.1"/>
    </source>
</evidence>
<keyword evidence="1" id="KW-0472">Membrane</keyword>
<dbReference type="Proteomes" id="UP000233343">
    <property type="component" value="Unassembled WGS sequence"/>
</dbReference>
<protein>
    <submittedName>
        <fullName evidence="2">DUF4305 domain-containing protein</fullName>
    </submittedName>
</protein>
<name>A0A2N0ZCE5_9BACI</name>
<keyword evidence="3" id="KW-1185">Reference proteome</keyword>
<reference evidence="2 3" key="1">
    <citation type="journal article" date="2010" name="Int. J. Syst. Evol. Microbiol.">
        <title>Bacillus horneckiae sp. nov., isolated from a spacecraft-assembly clean room.</title>
        <authorList>
            <person name="Vaishampayan P."/>
            <person name="Probst A."/>
            <person name="Krishnamurthi S."/>
            <person name="Ghosh S."/>
            <person name="Osman S."/>
            <person name="McDowall A."/>
            <person name="Ruckmani A."/>
            <person name="Mayilraj S."/>
            <person name="Venkateswaran K."/>
        </authorList>
    </citation>
    <scope>NUCLEOTIDE SEQUENCE [LARGE SCALE GENOMIC DNA]</scope>
    <source>
        <strain evidence="3">1PO1SC</strain>
    </source>
</reference>
<feature type="transmembrane region" description="Helical" evidence="1">
    <location>
        <begin position="35"/>
        <end position="59"/>
    </location>
</feature>